<gene>
    <name evidence="1" type="ORF">METZ01_LOCUS92752</name>
</gene>
<dbReference type="InterPro" id="IPR013783">
    <property type="entry name" value="Ig-like_fold"/>
</dbReference>
<reference evidence="1" key="1">
    <citation type="submission" date="2018-05" db="EMBL/GenBank/DDBJ databases">
        <authorList>
            <person name="Lanie J.A."/>
            <person name="Ng W.-L."/>
            <person name="Kazmierczak K.M."/>
            <person name="Andrzejewski T.M."/>
            <person name="Davidsen T.M."/>
            <person name="Wayne K.J."/>
            <person name="Tettelin H."/>
            <person name="Glass J.I."/>
            <person name="Rusch D."/>
            <person name="Podicherti R."/>
            <person name="Tsui H.-C.T."/>
            <person name="Winkler M.E."/>
        </authorList>
    </citation>
    <scope>NUCLEOTIDE SEQUENCE</scope>
</reference>
<dbReference type="InterPro" id="IPR013320">
    <property type="entry name" value="ConA-like_dom_sf"/>
</dbReference>
<dbReference type="SUPFAM" id="SSF49899">
    <property type="entry name" value="Concanavalin A-like lectins/glucanases"/>
    <property type="match status" value="1"/>
</dbReference>
<feature type="non-terminal residue" evidence="1">
    <location>
        <position position="1260"/>
    </location>
</feature>
<dbReference type="SUPFAM" id="SSF49265">
    <property type="entry name" value="Fibronectin type III"/>
    <property type="match status" value="1"/>
</dbReference>
<organism evidence="1">
    <name type="scientific">marine metagenome</name>
    <dbReference type="NCBI Taxonomy" id="408172"/>
    <lineage>
        <taxon>unclassified sequences</taxon>
        <taxon>metagenomes</taxon>
        <taxon>ecological metagenomes</taxon>
    </lineage>
</organism>
<accession>A0A381VJC3</accession>
<proteinExistence type="predicted"/>
<evidence type="ECO:0000313" key="1">
    <source>
        <dbReference type="EMBL" id="SVA39898.1"/>
    </source>
</evidence>
<sequence>MGTKYAFLGISIISFLMLGGATFGVAPTFDPALGDGNTVTVQNDFLPSAAAYNIEEEQIEGVEYITGKEFIPFYDWEAHGDWEENENRELELKEIVSTHEKVQRGYTWEVDVDGFLYQVPNEYTMSNAQTTPDAEQVVLLGDYQSYSIYQDPADAEDMYTFQEHSPYVDDGFGNWEPFLLSEGDDFIQVEFDNVKYVFDTVTGSVTTSARDNSLSTYGLIISSDSYVVRTAEIGTDDWSNLEINNAPIVTTIDTEPDEGLTGTGLEGTEIVITFTRTSDEGVYTLEHYVRHGMISPELKTTAYFTNNLYENNKFAFTETIDLAESEIAFNEETIDLNNYVGMSFPREVLEQHQTMIMQIASINYNAFLGFDNLWSVNIITPTKVSLDYANIGSTHTPIGETIELDPIWGAMYNYDPLANESNCYSGTGCGIMTASKRVYVYSYNSDWNAGTDCLAAGSFQGGGSWTPTGSAFHVQDNYHSIAVGERSCGLTAMEWDISELRGATIDTIYISHAHNIWSLTAGQVMTGYSGNTAVRPTTAAADYGEWGVCCVNPPAGSLTGQNPLMNFSANYAQDGLAPNDEIFSYHVNGFAQHYDFSAQAVTDMNTQLATTDCVNTGDCWFAVTWHVIDYLWIAPPGGNPYATPSGATSGNMPGYPNKPAGGVGCQVGNQYYTGNAACNSYGSPSYWSGETSMYSGYTKLGMKFTMPPPAPDSLATAQTTNNQADLTWGTSDCVPELSTKGCPDYFISNVAHPHTDFSGGGSQPAIGNCGNYTPTTPTYGVIGAHGNGLAFDGICDYIGQNATNGDMITPSTNDANGNPTNEYSLNIWIKNDCPTWRYTQGYFGNSMANGAPYVSPVTQECLDMPIGTYSYNFGYMNLNGYSSGGTASTGYQWNTCMTDPCAYTDKNVMSFNGLYTEEHAIHGWDWVTCDPVVNGGAQSTWGTWGGCYMPENGSSRAGEWHMITMTVDASNNTVAYLNGMPLPLWTYPGACMGGTTFDNTNAGYNGLGGVRNYGYGVLPGVPKSANYAGCSTTYETTVGSKHGGEMQAMTIGCGWHTSGACTYPFQGKIDEMTTWNKVLTEAEVGLLYNKNHAIPSWVSPVSLTQSHSSEPEVGTRCIWSCYSGYPVYPSIIPNWQDHLVNYFPFEESGNPVKNMAVTPATFAASGNAATYTINKDGTDIATGVTDLFYDDTSVTAGNTYVYKVLAVSPTGTSEYSSTSSITVAGSPDQVTGLVGTSGATPVLDWTAPNDNGGAITNYKI</sequence>
<dbReference type="EMBL" id="UINC01008876">
    <property type="protein sequence ID" value="SVA39898.1"/>
    <property type="molecule type" value="Genomic_DNA"/>
</dbReference>
<dbReference type="Gene3D" id="2.60.120.200">
    <property type="match status" value="1"/>
</dbReference>
<name>A0A381VJC3_9ZZZZ</name>
<dbReference type="AlphaFoldDB" id="A0A381VJC3"/>
<dbReference type="InterPro" id="IPR036116">
    <property type="entry name" value="FN3_sf"/>
</dbReference>
<dbReference type="Gene3D" id="2.60.40.10">
    <property type="entry name" value="Immunoglobulins"/>
    <property type="match status" value="1"/>
</dbReference>
<protein>
    <submittedName>
        <fullName evidence="1">Uncharacterized protein</fullName>
    </submittedName>
</protein>